<evidence type="ECO:0000313" key="6">
    <source>
        <dbReference type="EMBL" id="PHL00345.1"/>
    </source>
</evidence>
<dbReference type="GO" id="GO:0005737">
    <property type="term" value="C:cytoplasm"/>
    <property type="evidence" value="ECO:0007669"/>
    <property type="project" value="InterPro"/>
</dbReference>
<evidence type="ECO:0000256" key="4">
    <source>
        <dbReference type="ARBA" id="ARBA00022801"/>
    </source>
</evidence>
<dbReference type="CDD" id="cd00412">
    <property type="entry name" value="pyrophosphatase"/>
    <property type="match status" value="1"/>
</dbReference>
<keyword evidence="7" id="KW-1185">Reference proteome</keyword>
<evidence type="ECO:0000256" key="5">
    <source>
        <dbReference type="ARBA" id="ARBA00022842"/>
    </source>
</evidence>
<dbReference type="PANTHER" id="PTHR10286">
    <property type="entry name" value="INORGANIC PYROPHOSPHATASE"/>
    <property type="match status" value="1"/>
</dbReference>
<sequence>MGNEAYDKLWKLIGLRYKSHPWHGIEIGNNAPEVVSAFIEVIPSDTVKYEVDKKSGYLIIDRPQKFSNIVPALYGFIPQTYCKNHVADFCMEQTGRKDIHGDDDPLDICVLTEREVTHGNIIVKAKAIGGFRMLDGGEADDKIIAVLDNDEVYGRWDDVKDLPESILNRLRHYFLTYKQLPGSAPKCEITDTYGREEAQEVIRRSQLDYAEAYGNLEEVMSATLMEALNFGQRQRGILDSL</sequence>
<dbReference type="GO" id="GO:0000287">
    <property type="term" value="F:magnesium ion binding"/>
    <property type="evidence" value="ECO:0007669"/>
    <property type="project" value="InterPro"/>
</dbReference>
<keyword evidence="5" id="KW-0460">Magnesium</keyword>
<keyword evidence="4 6" id="KW-0378">Hydrolase</keyword>
<accession>A0A2G0CK50</accession>
<organism evidence="6 7">
    <name type="scientific">Neolewinella marina</name>
    <dbReference type="NCBI Taxonomy" id="438751"/>
    <lineage>
        <taxon>Bacteria</taxon>
        <taxon>Pseudomonadati</taxon>
        <taxon>Bacteroidota</taxon>
        <taxon>Saprospiria</taxon>
        <taxon>Saprospirales</taxon>
        <taxon>Lewinellaceae</taxon>
        <taxon>Neolewinella</taxon>
    </lineage>
</organism>
<reference evidence="6 7" key="1">
    <citation type="submission" date="2017-10" db="EMBL/GenBank/DDBJ databases">
        <title>The draft genome sequence of Lewinella marina KCTC 32374.</title>
        <authorList>
            <person name="Wang K."/>
        </authorList>
    </citation>
    <scope>NUCLEOTIDE SEQUENCE [LARGE SCALE GENOMIC DNA]</scope>
    <source>
        <strain evidence="6 7">MKG-38</strain>
    </source>
</reference>
<dbReference type="Pfam" id="PF00719">
    <property type="entry name" value="Pyrophosphatase"/>
    <property type="match status" value="1"/>
</dbReference>
<evidence type="ECO:0000256" key="2">
    <source>
        <dbReference type="ARBA" id="ARBA00012146"/>
    </source>
</evidence>
<dbReference type="NCBIfam" id="NF001886">
    <property type="entry name" value="PRK00642.1"/>
    <property type="match status" value="1"/>
</dbReference>
<dbReference type="InterPro" id="IPR008162">
    <property type="entry name" value="Pyrophosphatase"/>
</dbReference>
<dbReference type="GO" id="GO:0004427">
    <property type="term" value="F:inorganic diphosphate phosphatase activity"/>
    <property type="evidence" value="ECO:0007669"/>
    <property type="project" value="UniProtKB-EC"/>
</dbReference>
<dbReference type="GO" id="GO:0006796">
    <property type="term" value="P:phosphate-containing compound metabolic process"/>
    <property type="evidence" value="ECO:0007669"/>
    <property type="project" value="InterPro"/>
</dbReference>
<comment type="caution">
    <text evidence="6">The sequence shown here is derived from an EMBL/GenBank/DDBJ whole genome shotgun (WGS) entry which is preliminary data.</text>
</comment>
<evidence type="ECO:0000256" key="3">
    <source>
        <dbReference type="ARBA" id="ARBA00022723"/>
    </source>
</evidence>
<dbReference type="Gene3D" id="3.90.80.10">
    <property type="entry name" value="Inorganic pyrophosphatase"/>
    <property type="match status" value="1"/>
</dbReference>
<dbReference type="Proteomes" id="UP000226437">
    <property type="component" value="Unassembled WGS sequence"/>
</dbReference>
<dbReference type="PROSITE" id="PS00387">
    <property type="entry name" value="PPASE"/>
    <property type="match status" value="1"/>
</dbReference>
<dbReference type="AlphaFoldDB" id="A0A2G0CK50"/>
<gene>
    <name evidence="6" type="ORF">CGL56_04745</name>
</gene>
<name>A0A2G0CK50_9BACT</name>
<dbReference type="EC" id="3.6.1.1" evidence="2"/>
<proteinExistence type="predicted"/>
<comment type="cofactor">
    <cofactor evidence="1">
        <name>Mg(2+)</name>
        <dbReference type="ChEBI" id="CHEBI:18420"/>
    </cofactor>
</comment>
<dbReference type="SUPFAM" id="SSF50324">
    <property type="entry name" value="Inorganic pyrophosphatase"/>
    <property type="match status" value="1"/>
</dbReference>
<evidence type="ECO:0000256" key="1">
    <source>
        <dbReference type="ARBA" id="ARBA00001946"/>
    </source>
</evidence>
<keyword evidence="3" id="KW-0479">Metal-binding</keyword>
<dbReference type="EMBL" id="PDLO01000001">
    <property type="protein sequence ID" value="PHL00345.1"/>
    <property type="molecule type" value="Genomic_DNA"/>
</dbReference>
<evidence type="ECO:0000313" key="7">
    <source>
        <dbReference type="Proteomes" id="UP000226437"/>
    </source>
</evidence>
<dbReference type="InterPro" id="IPR036649">
    <property type="entry name" value="Pyrophosphatase_sf"/>
</dbReference>
<dbReference type="RefSeq" id="WP_099105325.1">
    <property type="nucleotide sequence ID" value="NZ_JAATJF010000001.1"/>
</dbReference>
<protein>
    <recommendedName>
        <fullName evidence="2">inorganic diphosphatase</fullName>
        <ecNumber evidence="2">3.6.1.1</ecNumber>
    </recommendedName>
</protein>
<dbReference type="OrthoDB" id="5187599at2"/>